<evidence type="ECO:0000313" key="3">
    <source>
        <dbReference type="Proteomes" id="UP000062973"/>
    </source>
</evidence>
<name>A0A076N813_AMYME</name>
<gene>
    <name evidence="2" type="ORF">AMETH_6070</name>
</gene>
<protein>
    <recommendedName>
        <fullName evidence="1">DUF2249 domain-containing protein</fullName>
    </recommendedName>
</protein>
<feature type="domain" description="DUF2249" evidence="1">
    <location>
        <begin position="173"/>
        <end position="242"/>
    </location>
</feature>
<dbReference type="EMBL" id="CP009110">
    <property type="protein sequence ID" value="AIJ26162.1"/>
    <property type="molecule type" value="Genomic_DNA"/>
</dbReference>
<dbReference type="InterPro" id="IPR018720">
    <property type="entry name" value="DUF2249"/>
</dbReference>
<evidence type="ECO:0000259" key="1">
    <source>
        <dbReference type="Pfam" id="PF10006"/>
    </source>
</evidence>
<dbReference type="Pfam" id="PF10006">
    <property type="entry name" value="DUF2249"/>
    <property type="match status" value="1"/>
</dbReference>
<evidence type="ECO:0000313" key="2">
    <source>
        <dbReference type="EMBL" id="AIJ26162.1"/>
    </source>
</evidence>
<dbReference type="KEGG" id="amq:AMETH_6070"/>
<keyword evidence="3" id="KW-1185">Reference proteome</keyword>
<sequence length="254" mass="27631">MGSATEIYLRGSAGDPAVRALALLRDRNDELLAETWAKAALLSELRLAAADRQTARDGMVVFCTDRVLCHLVSVDWALYAPASGAADTRLLVRALRAQHQIITGHIHDLRAASTADQVNAAAHAVATALAACQEVERRVLLPALAELPGVDLVSLVEDLETLLDGGSLEPPDELDVRGIPHGQRHPRIFGSFARLAKGESFVLVNNHDPKPLRREFEATYPGQFAWEYVESGPTEWRIRIGRFPVAAHDGQVDA</sequence>
<dbReference type="PATRIC" id="fig|1068978.7.peg.6522"/>
<dbReference type="Proteomes" id="UP000062973">
    <property type="component" value="Chromosome"/>
</dbReference>
<dbReference type="HOGENOM" id="CLU_1093351_0_0_11"/>
<dbReference type="STRING" id="1068978.AMETH_6070"/>
<dbReference type="eggNOG" id="COG4309">
    <property type="taxonomic scope" value="Bacteria"/>
</dbReference>
<proteinExistence type="predicted"/>
<organism evidence="2 3">
    <name type="scientific">Amycolatopsis methanolica 239</name>
    <dbReference type="NCBI Taxonomy" id="1068978"/>
    <lineage>
        <taxon>Bacteria</taxon>
        <taxon>Bacillati</taxon>
        <taxon>Actinomycetota</taxon>
        <taxon>Actinomycetes</taxon>
        <taxon>Pseudonocardiales</taxon>
        <taxon>Pseudonocardiaceae</taxon>
        <taxon>Amycolatopsis</taxon>
        <taxon>Amycolatopsis methanolica group</taxon>
    </lineage>
</organism>
<dbReference type="RefSeq" id="WP_026153510.1">
    <property type="nucleotide sequence ID" value="NZ_AQUL01000001.1"/>
</dbReference>
<reference evidence="2 3" key="1">
    <citation type="submission" date="2014-07" db="EMBL/GenBank/DDBJ databases">
        <title>Whole Genome Sequence of the Amycolatopsis methanolica 239.</title>
        <authorList>
            <person name="Tang B."/>
        </authorList>
    </citation>
    <scope>NUCLEOTIDE SEQUENCE [LARGE SCALE GENOMIC DNA]</scope>
    <source>
        <strain evidence="2 3">239</strain>
    </source>
</reference>
<dbReference type="AlphaFoldDB" id="A0A076N813"/>
<accession>A0A076N813</accession>
<dbReference type="OrthoDB" id="8451629at2"/>